<dbReference type="Proteomes" id="UP000275078">
    <property type="component" value="Unassembled WGS sequence"/>
</dbReference>
<name>A0A3N4ICY3_ASCIM</name>
<sequence length="211" mass="23089">MSARPLSRRSSLGVGLDVSLTSKLEFLSRCRPRCQLDLQVREPLSVSASMSARSPCRKPEALPRCRLVLQVTSRRSSLDVDSSSKSQVGGPPSMSTRPPSHKSEILPRFRLALHVRTPPRCRRPPILVDVDRLVLHIRSSLNVGLCLMSVCPQARTRILSSSCYQILPRCRSTVVVGFSLYAGSSMSTTLSKSASGEVRSGVKEEGETGTR</sequence>
<proteinExistence type="predicted"/>
<feature type="compositionally biased region" description="Basic and acidic residues" evidence="1">
    <location>
        <begin position="200"/>
        <end position="211"/>
    </location>
</feature>
<protein>
    <submittedName>
        <fullName evidence="2">Uncharacterized protein</fullName>
    </submittedName>
</protein>
<dbReference type="AlphaFoldDB" id="A0A3N4ICY3"/>
<evidence type="ECO:0000313" key="3">
    <source>
        <dbReference type="Proteomes" id="UP000275078"/>
    </source>
</evidence>
<reference evidence="2 3" key="1">
    <citation type="journal article" date="2018" name="Nat. Ecol. Evol.">
        <title>Pezizomycetes genomes reveal the molecular basis of ectomycorrhizal truffle lifestyle.</title>
        <authorList>
            <person name="Murat C."/>
            <person name="Payen T."/>
            <person name="Noel B."/>
            <person name="Kuo A."/>
            <person name="Morin E."/>
            <person name="Chen J."/>
            <person name="Kohler A."/>
            <person name="Krizsan K."/>
            <person name="Balestrini R."/>
            <person name="Da Silva C."/>
            <person name="Montanini B."/>
            <person name="Hainaut M."/>
            <person name="Levati E."/>
            <person name="Barry K.W."/>
            <person name="Belfiori B."/>
            <person name="Cichocki N."/>
            <person name="Clum A."/>
            <person name="Dockter R.B."/>
            <person name="Fauchery L."/>
            <person name="Guy J."/>
            <person name="Iotti M."/>
            <person name="Le Tacon F."/>
            <person name="Lindquist E.A."/>
            <person name="Lipzen A."/>
            <person name="Malagnac F."/>
            <person name="Mello A."/>
            <person name="Molinier V."/>
            <person name="Miyauchi S."/>
            <person name="Poulain J."/>
            <person name="Riccioni C."/>
            <person name="Rubini A."/>
            <person name="Sitrit Y."/>
            <person name="Splivallo R."/>
            <person name="Traeger S."/>
            <person name="Wang M."/>
            <person name="Zifcakova L."/>
            <person name="Wipf D."/>
            <person name="Zambonelli A."/>
            <person name="Paolocci F."/>
            <person name="Nowrousian M."/>
            <person name="Ottonello S."/>
            <person name="Baldrian P."/>
            <person name="Spatafora J.W."/>
            <person name="Henrissat B."/>
            <person name="Nagy L.G."/>
            <person name="Aury J.M."/>
            <person name="Wincker P."/>
            <person name="Grigoriev I.V."/>
            <person name="Bonfante P."/>
            <person name="Martin F.M."/>
        </authorList>
    </citation>
    <scope>NUCLEOTIDE SEQUENCE [LARGE SCALE GENOMIC DNA]</scope>
    <source>
        <strain evidence="2 3">RN42</strain>
    </source>
</reference>
<gene>
    <name evidence="2" type="ORF">BJ508DRAFT_325291</name>
</gene>
<feature type="compositionally biased region" description="Low complexity" evidence="1">
    <location>
        <begin position="76"/>
        <end position="86"/>
    </location>
</feature>
<keyword evidence="3" id="KW-1185">Reference proteome</keyword>
<organism evidence="2 3">
    <name type="scientific">Ascobolus immersus RN42</name>
    <dbReference type="NCBI Taxonomy" id="1160509"/>
    <lineage>
        <taxon>Eukaryota</taxon>
        <taxon>Fungi</taxon>
        <taxon>Dikarya</taxon>
        <taxon>Ascomycota</taxon>
        <taxon>Pezizomycotina</taxon>
        <taxon>Pezizomycetes</taxon>
        <taxon>Pezizales</taxon>
        <taxon>Ascobolaceae</taxon>
        <taxon>Ascobolus</taxon>
    </lineage>
</organism>
<feature type="region of interest" description="Disordered" evidence="1">
    <location>
        <begin position="76"/>
        <end position="102"/>
    </location>
</feature>
<evidence type="ECO:0000256" key="1">
    <source>
        <dbReference type="SAM" id="MobiDB-lite"/>
    </source>
</evidence>
<evidence type="ECO:0000313" key="2">
    <source>
        <dbReference type="EMBL" id="RPA82548.1"/>
    </source>
</evidence>
<feature type="region of interest" description="Disordered" evidence="1">
    <location>
        <begin position="192"/>
        <end position="211"/>
    </location>
</feature>
<accession>A0A3N4ICY3</accession>
<dbReference type="EMBL" id="ML119670">
    <property type="protein sequence ID" value="RPA82548.1"/>
    <property type="molecule type" value="Genomic_DNA"/>
</dbReference>